<dbReference type="EMBL" id="CP023406">
    <property type="protein sequence ID" value="ATD67904.1"/>
    <property type="molecule type" value="Genomic_DNA"/>
</dbReference>
<evidence type="ECO:0000256" key="1">
    <source>
        <dbReference type="SAM" id="MobiDB-lite"/>
    </source>
</evidence>
<proteinExistence type="predicted"/>
<feature type="region of interest" description="Disordered" evidence="1">
    <location>
        <begin position="41"/>
        <end position="68"/>
    </location>
</feature>
<evidence type="ECO:0000313" key="3">
    <source>
        <dbReference type="Proteomes" id="UP000218968"/>
    </source>
</evidence>
<dbReference type="AlphaFoldDB" id="A0A290XFG4"/>
<organism evidence="2 3">
    <name type="scientific">Luteimonas chenhongjianii</name>
    <dbReference type="NCBI Taxonomy" id="2006110"/>
    <lineage>
        <taxon>Bacteria</taxon>
        <taxon>Pseudomonadati</taxon>
        <taxon>Pseudomonadota</taxon>
        <taxon>Gammaproteobacteria</taxon>
        <taxon>Lysobacterales</taxon>
        <taxon>Lysobacteraceae</taxon>
        <taxon>Luteimonas</taxon>
    </lineage>
</organism>
<evidence type="ECO:0000313" key="2">
    <source>
        <dbReference type="EMBL" id="ATD67904.1"/>
    </source>
</evidence>
<accession>A0A290XFG4</accession>
<reference evidence="3" key="1">
    <citation type="submission" date="2017-09" db="EMBL/GenBank/DDBJ databases">
        <title>Luteimonas liuhanmingii sp.nov., isolated from the intestinal contents of Tibetan Plateau Pika in Yushu, Qinghai Province, China.</title>
        <authorList>
            <person name="Gui Z."/>
        </authorList>
    </citation>
    <scope>NUCLEOTIDE SEQUENCE [LARGE SCALE GENOMIC DNA]</scope>
    <source>
        <strain evidence="3">100111</strain>
    </source>
</reference>
<dbReference type="KEGG" id="lum:CNR27_11070"/>
<sequence>MHAPGRDSHALDDLLATLHCRPLDMSMTKFDHAPPRMRAKQAWVAAGAEGPGPDAMPSDTSHRLHGPR</sequence>
<protein>
    <submittedName>
        <fullName evidence="2">Uncharacterized protein</fullName>
    </submittedName>
</protein>
<keyword evidence="3" id="KW-1185">Reference proteome</keyword>
<dbReference type="Proteomes" id="UP000218968">
    <property type="component" value="Chromosome"/>
</dbReference>
<gene>
    <name evidence="2" type="ORF">CNR27_11070</name>
</gene>
<name>A0A290XFG4_9GAMM</name>